<organism evidence="1 2">
    <name type="scientific">Alloscardovia omnicolens F0580</name>
    <dbReference type="NCBI Taxonomy" id="1321816"/>
    <lineage>
        <taxon>Bacteria</taxon>
        <taxon>Bacillati</taxon>
        <taxon>Actinomycetota</taxon>
        <taxon>Actinomycetes</taxon>
        <taxon>Bifidobacteriales</taxon>
        <taxon>Bifidobacteriaceae</taxon>
        <taxon>Alloscardovia</taxon>
    </lineage>
</organism>
<dbReference type="Proteomes" id="UP000016519">
    <property type="component" value="Unassembled WGS sequence"/>
</dbReference>
<reference evidence="1 2" key="1">
    <citation type="submission" date="2013-08" db="EMBL/GenBank/DDBJ databases">
        <authorList>
            <person name="Weinstock G."/>
            <person name="Sodergren E."/>
            <person name="Wylie T."/>
            <person name="Fulton L."/>
            <person name="Fulton R."/>
            <person name="Fronick C."/>
            <person name="O'Laughlin M."/>
            <person name="Godfrey J."/>
            <person name="Miner T."/>
            <person name="Herter B."/>
            <person name="Appelbaum E."/>
            <person name="Cordes M."/>
            <person name="Lek S."/>
            <person name="Wollam A."/>
            <person name="Pepin K.H."/>
            <person name="Palsikar V.B."/>
            <person name="Mitreva M."/>
            <person name="Wilson R.K."/>
        </authorList>
    </citation>
    <scope>NUCLEOTIDE SEQUENCE [LARGE SCALE GENOMIC DNA]</scope>
    <source>
        <strain evidence="1 2">F0580</strain>
    </source>
</reference>
<proteinExistence type="predicted"/>
<dbReference type="HOGENOM" id="CLU_1881386_0_0_11"/>
<dbReference type="RefSeq" id="WP_021618667.1">
    <property type="nucleotide sequence ID" value="NZ_KE952646.1"/>
</dbReference>
<keyword evidence="2" id="KW-1185">Reference proteome</keyword>
<dbReference type="EMBL" id="AWSI01000041">
    <property type="protein sequence ID" value="ERH29756.1"/>
    <property type="molecule type" value="Genomic_DNA"/>
</dbReference>
<gene>
    <name evidence="1" type="ORF">HMPREF9244_01556</name>
</gene>
<dbReference type="PATRIC" id="fig|1321816.3.peg.1373"/>
<name>U1R6X7_9BIFI</name>
<dbReference type="AlphaFoldDB" id="U1R6X7"/>
<accession>U1R6X7</accession>
<comment type="caution">
    <text evidence="1">The sequence shown here is derived from an EMBL/GenBank/DDBJ whole genome shotgun (WGS) entry which is preliminary data.</text>
</comment>
<protein>
    <recommendedName>
        <fullName evidence="3">HTH cro/C1-type domain-containing protein</fullName>
    </recommendedName>
</protein>
<sequence>MVKDSDLRRVRDITIETSEFLQYKLKQKDFTVQDVQKWLDRSYGYTYNRITGKNSINIDELEIIAKHIGYYSILDFFNAQYEYFYPPRYTVTDFKEETIYDINDDTSTLNTSEIQLAAHHDKNKHNEQELDNFGA</sequence>
<evidence type="ECO:0000313" key="1">
    <source>
        <dbReference type="EMBL" id="ERH29756.1"/>
    </source>
</evidence>
<evidence type="ECO:0008006" key="3">
    <source>
        <dbReference type="Google" id="ProtNLM"/>
    </source>
</evidence>
<evidence type="ECO:0000313" key="2">
    <source>
        <dbReference type="Proteomes" id="UP000016519"/>
    </source>
</evidence>